<sequence length="265" mass="30128">MSGNDSTLEGPTRRDALKYGGTLVTGSVLAGCSNLIGRDDDSQQSESGRSYEACIEPTGCLSFEEVPERYAVYNGGWADMAFALGQREGFLTAGNMIPEFLFEPFGLDVPTQEGLPAMWAEDSWDKESFYEIDPDVFLIDPEYLHGVGWDANWDEEDTAEIIENVAPFFGNNMRRRREFHDYELYPLYEGFERLADLFQERERYEAFAEIHDELRSEIQSRLPPESERPRIGLINGGSDPTAGQFYPLYARSEGYEMKPVSYTHL</sequence>
<name>M0AJL4_9EURY</name>
<organism evidence="3 4">
    <name type="scientific">Natrialba aegyptia DSM 13077</name>
    <dbReference type="NCBI Taxonomy" id="1227491"/>
    <lineage>
        <taxon>Archaea</taxon>
        <taxon>Methanobacteriati</taxon>
        <taxon>Methanobacteriota</taxon>
        <taxon>Stenosarchaea group</taxon>
        <taxon>Halobacteria</taxon>
        <taxon>Halobacteriales</taxon>
        <taxon>Natrialbaceae</taxon>
        <taxon>Natrialba</taxon>
    </lineage>
</organism>
<dbReference type="PANTHER" id="PTHR30532:SF1">
    <property type="entry name" value="IRON(3+)-HYDROXAMATE-BINDING PROTEIN FHUD"/>
    <property type="match status" value="1"/>
</dbReference>
<keyword evidence="4" id="KW-1185">Reference proteome</keyword>
<keyword evidence="2" id="KW-0732">Signal</keyword>
<accession>M0AJL4</accession>
<dbReference type="AlphaFoldDB" id="M0AJL4"/>
<dbReference type="SUPFAM" id="SSF53807">
    <property type="entry name" value="Helical backbone' metal receptor"/>
    <property type="match status" value="1"/>
</dbReference>
<feature type="non-terminal residue" evidence="3">
    <location>
        <position position="265"/>
    </location>
</feature>
<keyword evidence="1" id="KW-0813">Transport</keyword>
<dbReference type="InterPro" id="IPR051313">
    <property type="entry name" value="Bact_iron-sidero_bind"/>
</dbReference>
<dbReference type="Proteomes" id="UP000011591">
    <property type="component" value="Unassembled WGS sequence"/>
</dbReference>
<reference evidence="3 4" key="1">
    <citation type="journal article" date="2014" name="PLoS Genet.">
        <title>Phylogenetically driven sequencing of extremely halophilic archaea reveals strategies for static and dynamic osmo-response.</title>
        <authorList>
            <person name="Becker E.A."/>
            <person name="Seitzer P.M."/>
            <person name="Tritt A."/>
            <person name="Larsen D."/>
            <person name="Krusor M."/>
            <person name="Yao A.I."/>
            <person name="Wu D."/>
            <person name="Madern D."/>
            <person name="Eisen J.A."/>
            <person name="Darling A.E."/>
            <person name="Facciotti M.T."/>
        </authorList>
    </citation>
    <scope>NUCLEOTIDE SEQUENCE [LARGE SCALE GENOMIC DNA]</scope>
    <source>
        <strain evidence="3 4">DSM 13077</strain>
    </source>
</reference>
<evidence type="ECO:0008006" key="5">
    <source>
        <dbReference type="Google" id="ProtNLM"/>
    </source>
</evidence>
<dbReference type="Gene3D" id="3.40.50.1980">
    <property type="entry name" value="Nitrogenase molybdenum iron protein domain"/>
    <property type="match status" value="1"/>
</dbReference>
<dbReference type="OrthoDB" id="304381at2157"/>
<evidence type="ECO:0000313" key="3">
    <source>
        <dbReference type="EMBL" id="ELY98724.1"/>
    </source>
</evidence>
<gene>
    <name evidence="3" type="ORF">C480_20884</name>
</gene>
<dbReference type="PANTHER" id="PTHR30532">
    <property type="entry name" value="IRON III DICITRATE-BINDING PERIPLASMIC PROTEIN"/>
    <property type="match status" value="1"/>
</dbReference>
<protein>
    <recommendedName>
        <fullName evidence="5">Ferrichrome-binding protein</fullName>
    </recommendedName>
</protein>
<evidence type="ECO:0000256" key="2">
    <source>
        <dbReference type="ARBA" id="ARBA00022729"/>
    </source>
</evidence>
<dbReference type="EMBL" id="AOIP01000060">
    <property type="protein sequence ID" value="ELY98724.1"/>
    <property type="molecule type" value="Genomic_DNA"/>
</dbReference>
<comment type="caution">
    <text evidence="3">The sequence shown here is derived from an EMBL/GenBank/DDBJ whole genome shotgun (WGS) entry which is preliminary data.</text>
</comment>
<evidence type="ECO:0000256" key="1">
    <source>
        <dbReference type="ARBA" id="ARBA00022448"/>
    </source>
</evidence>
<evidence type="ECO:0000313" key="4">
    <source>
        <dbReference type="Proteomes" id="UP000011591"/>
    </source>
</evidence>
<proteinExistence type="predicted"/>